<evidence type="ECO:0000313" key="1">
    <source>
        <dbReference type="EMBL" id="QUC66919.1"/>
    </source>
</evidence>
<keyword evidence="2" id="KW-1185">Reference proteome</keyword>
<organism evidence="1 2">
    <name type="scientific">Aristaeella hokkaidonensis</name>
    <dbReference type="NCBI Taxonomy" id="3046382"/>
    <lineage>
        <taxon>Bacteria</taxon>
        <taxon>Bacillati</taxon>
        <taxon>Bacillota</taxon>
        <taxon>Clostridia</taxon>
        <taxon>Eubacteriales</taxon>
        <taxon>Aristaeellaceae</taxon>
        <taxon>Aristaeella</taxon>
    </lineage>
</organism>
<dbReference type="Proteomes" id="UP000682782">
    <property type="component" value="Chromosome"/>
</dbReference>
<gene>
    <name evidence="1" type="ORF">JYE49_13940</name>
</gene>
<reference evidence="1" key="1">
    <citation type="submission" date="2021-01" db="EMBL/GenBank/DDBJ databases">
        <title>Complete genome sequence of Clostridiales bacterium R-7.</title>
        <authorList>
            <person name="Mahoney-Kurpe S.C."/>
            <person name="Palevich N."/>
            <person name="Koike S."/>
            <person name="Moon C.D."/>
            <person name="Attwood G.T."/>
        </authorList>
    </citation>
    <scope>NUCLEOTIDE SEQUENCE</scope>
    <source>
        <strain evidence="1">R-7</strain>
    </source>
</reference>
<accession>A0AC61N6C6</accession>
<evidence type="ECO:0000313" key="2">
    <source>
        <dbReference type="Proteomes" id="UP000682782"/>
    </source>
</evidence>
<protein>
    <submittedName>
        <fullName evidence="1">Uncharacterized protein</fullName>
    </submittedName>
</protein>
<name>A0AC61N6C6_9FIRM</name>
<proteinExistence type="predicted"/>
<dbReference type="EMBL" id="CP068393">
    <property type="protein sequence ID" value="QUC66919.1"/>
    <property type="molecule type" value="Genomic_DNA"/>
</dbReference>
<sequence length="76" mass="9368">MSFYDYMMRFLKKDSASGDLARDMEHVHTRLNDEDVYQIRTRDELLFYLRWKHACPECIETAKHCWRNYVKYMASH</sequence>